<comment type="caution">
    <text evidence="2">The sequence shown here is derived from an EMBL/GenBank/DDBJ whole genome shotgun (WGS) entry which is preliminary data.</text>
</comment>
<proteinExistence type="predicted"/>
<protein>
    <submittedName>
        <fullName evidence="2">Uncharacterized protein</fullName>
    </submittedName>
</protein>
<evidence type="ECO:0000313" key="3">
    <source>
        <dbReference type="Proteomes" id="UP001181258"/>
    </source>
</evidence>
<dbReference type="EMBL" id="JAWDET010000006">
    <property type="protein sequence ID" value="MDU0241084.1"/>
    <property type="molecule type" value="Genomic_DNA"/>
</dbReference>
<organism evidence="2 3">
    <name type="scientific">Phocaeicola vulgatus</name>
    <name type="common">Bacteroides vulgatus</name>
    <dbReference type="NCBI Taxonomy" id="821"/>
    <lineage>
        <taxon>Bacteria</taxon>
        <taxon>Pseudomonadati</taxon>
        <taxon>Bacteroidota</taxon>
        <taxon>Bacteroidia</taxon>
        <taxon>Bacteroidales</taxon>
        <taxon>Bacteroidaceae</taxon>
        <taxon>Phocaeicola</taxon>
    </lineage>
</organism>
<reference evidence="1" key="2">
    <citation type="submission" date="2023-10" db="EMBL/GenBank/DDBJ databases">
        <title>Genome of Potential pathogenic bacteria in Crohn's disease.</title>
        <authorList>
            <person name="Rodriguez-Palacios A."/>
        </authorList>
    </citation>
    <scope>NUCLEOTIDE SEQUENCE</scope>
    <source>
        <strain evidence="1">CavFT-hAR11</strain>
    </source>
</reference>
<sequence>MKIEGVTFVENAVKSMTKEEFIERHIKVLWQDRKEASRKKMLSDTYDKIVGKEATKED</sequence>
<dbReference type="Proteomes" id="UP001181239">
    <property type="component" value="Unassembled WGS sequence"/>
</dbReference>
<evidence type="ECO:0000313" key="1">
    <source>
        <dbReference type="EMBL" id="MDU0241084.1"/>
    </source>
</evidence>
<name>A0A7Y0Y8B4_PHOVU</name>
<accession>A0A7Y0Y8B4</accession>
<reference evidence="2" key="1">
    <citation type="submission" date="2023-10" db="EMBL/GenBank/DDBJ databases">
        <title>Genome of potential pathogenic bacteria in Crohn's disease.</title>
        <authorList>
            <person name="Rodriguez-Palacios A."/>
        </authorList>
    </citation>
    <scope>NUCLEOTIDE SEQUENCE</scope>
    <source>
        <strain evidence="2">CavFT-hAR107</strain>
    </source>
</reference>
<dbReference type="EMBL" id="JAWDHD010000008">
    <property type="protein sequence ID" value="MDU0248278.1"/>
    <property type="molecule type" value="Genomic_DNA"/>
</dbReference>
<evidence type="ECO:0000313" key="2">
    <source>
        <dbReference type="EMBL" id="MDU0248278.1"/>
    </source>
</evidence>
<dbReference type="GeneID" id="58789745"/>
<gene>
    <name evidence="1" type="ORF">RVH43_10785</name>
    <name evidence="2" type="ORF">RVY68_06140</name>
</gene>
<dbReference type="Proteomes" id="UP001181258">
    <property type="component" value="Unassembled WGS sequence"/>
</dbReference>
<dbReference type="RefSeq" id="WP_169757510.1">
    <property type="nucleotide sequence ID" value="NZ_CAXTGH010000029.1"/>
</dbReference>
<dbReference type="AlphaFoldDB" id="A0A7Y0Y8B4"/>